<proteinExistence type="predicted"/>
<protein>
    <submittedName>
        <fullName evidence="1">PLD phosphodiesterase domain-containing protein</fullName>
    </submittedName>
</protein>
<evidence type="ECO:0000313" key="1">
    <source>
        <dbReference type="EMBL" id="KAK9773823.1"/>
    </source>
</evidence>
<name>A0ABR2XJ40_9PEZI</name>
<gene>
    <name evidence="1" type="ORF">SCAR479_09464</name>
</gene>
<sequence length="276" mass="30669">MGRLLEMQQAIKGIDLQSDTKTGRYSIHRDPPIRSRKLARQCQCHGANLGGQNQSGGYIPRNRQKTALRRGIEIWIAANNTNNGHASSSKDLSIDILSMIEGGDDAFFLDGRGSPDSSVAGAIIEVLNDEKLVNRQTVRPVIRFLMGNTDRDPYKDPNTRRTSALPKDPRKVIDMQSVVTGDAVILAHLYADYFWKGLIPVLSVARMGDWHGSTFTLDYPVQIFDAMRDVLVNAQFPIVPAHIDDSVNRKPLKYFVEAANKLADDGPYFRVSSLAC</sequence>
<evidence type="ECO:0000313" key="2">
    <source>
        <dbReference type="Proteomes" id="UP001465668"/>
    </source>
</evidence>
<keyword evidence="2" id="KW-1185">Reference proteome</keyword>
<organism evidence="1 2">
    <name type="scientific">Seiridium cardinale</name>
    <dbReference type="NCBI Taxonomy" id="138064"/>
    <lineage>
        <taxon>Eukaryota</taxon>
        <taxon>Fungi</taxon>
        <taxon>Dikarya</taxon>
        <taxon>Ascomycota</taxon>
        <taxon>Pezizomycotina</taxon>
        <taxon>Sordariomycetes</taxon>
        <taxon>Xylariomycetidae</taxon>
        <taxon>Amphisphaeriales</taxon>
        <taxon>Sporocadaceae</taxon>
        <taxon>Seiridium</taxon>
    </lineage>
</organism>
<dbReference type="EMBL" id="JARVKM010000047">
    <property type="protein sequence ID" value="KAK9773823.1"/>
    <property type="molecule type" value="Genomic_DNA"/>
</dbReference>
<dbReference type="Proteomes" id="UP001465668">
    <property type="component" value="Unassembled WGS sequence"/>
</dbReference>
<comment type="caution">
    <text evidence="1">The sequence shown here is derived from an EMBL/GenBank/DDBJ whole genome shotgun (WGS) entry which is preliminary data.</text>
</comment>
<accession>A0ABR2XJ40</accession>
<reference evidence="1 2" key="1">
    <citation type="submission" date="2024-02" db="EMBL/GenBank/DDBJ databases">
        <title>First draft genome assembly of two strains of Seiridium cardinale.</title>
        <authorList>
            <person name="Emiliani G."/>
            <person name="Scali E."/>
        </authorList>
    </citation>
    <scope>NUCLEOTIDE SEQUENCE [LARGE SCALE GENOMIC DNA]</scope>
    <source>
        <strain evidence="1 2">BM-138-000479</strain>
    </source>
</reference>